<organism evidence="8 9">
    <name type="scientific">Cellulomonas cellasea</name>
    <dbReference type="NCBI Taxonomy" id="43670"/>
    <lineage>
        <taxon>Bacteria</taxon>
        <taxon>Bacillati</taxon>
        <taxon>Actinomycetota</taxon>
        <taxon>Actinomycetes</taxon>
        <taxon>Micrococcales</taxon>
        <taxon>Cellulomonadaceae</taxon>
        <taxon>Cellulomonas</taxon>
    </lineage>
</organism>
<protein>
    <submittedName>
        <fullName evidence="8">Diguanylate cyclase (GGDEF)-like protein/PAS domain S-box-containing protein</fullName>
    </submittedName>
</protein>
<evidence type="ECO:0000256" key="4">
    <source>
        <dbReference type="SAM" id="MobiDB-lite"/>
    </source>
</evidence>
<dbReference type="PANTHER" id="PTHR44757:SF2">
    <property type="entry name" value="BIOFILM ARCHITECTURE MAINTENANCE PROTEIN MBAA"/>
    <property type="match status" value="1"/>
</dbReference>
<reference evidence="8 9" key="1">
    <citation type="submission" date="2020-08" db="EMBL/GenBank/DDBJ databases">
        <title>The Agave Microbiome: Exploring the role of microbial communities in plant adaptations to desert environments.</title>
        <authorList>
            <person name="Partida-Martinez L.P."/>
        </authorList>
    </citation>
    <scope>NUCLEOTIDE SEQUENCE [LARGE SCALE GENOMIC DNA]</scope>
    <source>
        <strain evidence="8 9">RAS26</strain>
    </source>
</reference>
<keyword evidence="2" id="KW-0238">DNA-binding</keyword>
<keyword evidence="3" id="KW-0804">Transcription</keyword>
<dbReference type="CDD" id="cd00130">
    <property type="entry name" value="PAS"/>
    <property type="match status" value="1"/>
</dbReference>
<feature type="domain" description="GGDEF" evidence="7">
    <location>
        <begin position="730"/>
        <end position="862"/>
    </location>
</feature>
<dbReference type="Proteomes" id="UP000518206">
    <property type="component" value="Unassembled WGS sequence"/>
</dbReference>
<dbReference type="InterPro" id="IPR028082">
    <property type="entry name" value="Peripla_BP_I"/>
</dbReference>
<dbReference type="GO" id="GO:0003677">
    <property type="term" value="F:DNA binding"/>
    <property type="evidence" value="ECO:0007669"/>
    <property type="project" value="UniProtKB-KW"/>
</dbReference>
<proteinExistence type="predicted"/>
<dbReference type="PROSITE" id="PS50883">
    <property type="entry name" value="EAL"/>
    <property type="match status" value="1"/>
</dbReference>
<dbReference type="SMART" id="SM00052">
    <property type="entry name" value="EAL"/>
    <property type="match status" value="1"/>
</dbReference>
<dbReference type="SUPFAM" id="SSF53822">
    <property type="entry name" value="Periplasmic binding protein-like I"/>
    <property type="match status" value="1"/>
</dbReference>
<dbReference type="Gene3D" id="3.40.50.2300">
    <property type="match status" value="2"/>
</dbReference>
<evidence type="ECO:0000259" key="7">
    <source>
        <dbReference type="PROSITE" id="PS50887"/>
    </source>
</evidence>
<dbReference type="SUPFAM" id="SSF55073">
    <property type="entry name" value="Nucleotide cyclase"/>
    <property type="match status" value="1"/>
</dbReference>
<feature type="domain" description="EAL" evidence="6">
    <location>
        <begin position="871"/>
        <end position="1125"/>
    </location>
</feature>
<dbReference type="NCBIfam" id="TIGR00254">
    <property type="entry name" value="GGDEF"/>
    <property type="match status" value="1"/>
</dbReference>
<dbReference type="InterPro" id="IPR000014">
    <property type="entry name" value="PAS"/>
</dbReference>
<dbReference type="InterPro" id="IPR052155">
    <property type="entry name" value="Biofilm_reg_signaling"/>
</dbReference>
<dbReference type="InterPro" id="IPR035919">
    <property type="entry name" value="EAL_sf"/>
</dbReference>
<dbReference type="FunFam" id="3.30.70.270:FF:000001">
    <property type="entry name" value="Diguanylate cyclase domain protein"/>
    <property type="match status" value="1"/>
</dbReference>
<dbReference type="SUPFAM" id="SSF141868">
    <property type="entry name" value="EAL domain-like"/>
    <property type="match status" value="1"/>
</dbReference>
<dbReference type="Gene3D" id="3.30.450.20">
    <property type="entry name" value="PAS domain"/>
    <property type="match status" value="1"/>
</dbReference>
<dbReference type="Pfam" id="PF00563">
    <property type="entry name" value="EAL"/>
    <property type="match status" value="1"/>
</dbReference>
<dbReference type="InterPro" id="IPR001633">
    <property type="entry name" value="EAL_dom"/>
</dbReference>
<dbReference type="InterPro" id="IPR001610">
    <property type="entry name" value="PAC"/>
</dbReference>
<dbReference type="InterPro" id="IPR029787">
    <property type="entry name" value="Nucleotide_cyclase"/>
</dbReference>
<dbReference type="InterPro" id="IPR035965">
    <property type="entry name" value="PAS-like_dom_sf"/>
</dbReference>
<dbReference type="InterPro" id="IPR013655">
    <property type="entry name" value="PAS_fold_3"/>
</dbReference>
<evidence type="ECO:0000259" key="5">
    <source>
        <dbReference type="PROSITE" id="PS50113"/>
    </source>
</evidence>
<dbReference type="Pfam" id="PF08447">
    <property type="entry name" value="PAS_3"/>
    <property type="match status" value="1"/>
</dbReference>
<evidence type="ECO:0000256" key="2">
    <source>
        <dbReference type="ARBA" id="ARBA00023125"/>
    </source>
</evidence>
<feature type="domain" description="PAC" evidence="5">
    <location>
        <begin position="643"/>
        <end position="698"/>
    </location>
</feature>
<reference evidence="8 9" key="2">
    <citation type="submission" date="2020-08" db="EMBL/GenBank/DDBJ databases">
        <authorList>
            <person name="Partida-Martinez L."/>
            <person name="Huntemann M."/>
            <person name="Clum A."/>
            <person name="Wang J."/>
            <person name="Palaniappan K."/>
            <person name="Ritter S."/>
            <person name="Chen I.-M."/>
            <person name="Stamatis D."/>
            <person name="Reddy T."/>
            <person name="O'Malley R."/>
            <person name="Daum C."/>
            <person name="Shapiro N."/>
            <person name="Ivanova N."/>
            <person name="Kyrpides N."/>
            <person name="Woyke T."/>
        </authorList>
    </citation>
    <scope>NUCLEOTIDE SEQUENCE [LARGE SCALE GENOMIC DNA]</scope>
    <source>
        <strain evidence="8 9">RAS26</strain>
    </source>
</reference>
<feature type="compositionally biased region" description="Low complexity" evidence="4">
    <location>
        <begin position="1135"/>
        <end position="1152"/>
    </location>
</feature>
<dbReference type="CDD" id="cd01949">
    <property type="entry name" value="GGDEF"/>
    <property type="match status" value="1"/>
</dbReference>
<dbReference type="PANTHER" id="PTHR44757">
    <property type="entry name" value="DIGUANYLATE CYCLASE DGCP"/>
    <property type="match status" value="1"/>
</dbReference>
<dbReference type="EMBL" id="JACHVX010000006">
    <property type="protein sequence ID" value="MBB2924865.1"/>
    <property type="molecule type" value="Genomic_DNA"/>
</dbReference>
<dbReference type="PROSITE" id="PS50887">
    <property type="entry name" value="GGDEF"/>
    <property type="match status" value="1"/>
</dbReference>
<evidence type="ECO:0000313" key="9">
    <source>
        <dbReference type="Proteomes" id="UP000518206"/>
    </source>
</evidence>
<evidence type="ECO:0000313" key="8">
    <source>
        <dbReference type="EMBL" id="MBB2924865.1"/>
    </source>
</evidence>
<dbReference type="Gene3D" id="3.20.20.450">
    <property type="entry name" value="EAL domain"/>
    <property type="match status" value="1"/>
</dbReference>
<dbReference type="PROSITE" id="PS50113">
    <property type="entry name" value="PAC"/>
    <property type="match status" value="1"/>
</dbReference>
<dbReference type="Gene3D" id="3.30.70.270">
    <property type="match status" value="1"/>
</dbReference>
<name>A0A7W4YCC4_9CELL</name>
<dbReference type="Pfam" id="PF13377">
    <property type="entry name" value="Peripla_BP_3"/>
    <property type="match status" value="1"/>
</dbReference>
<dbReference type="SUPFAM" id="SSF55785">
    <property type="entry name" value="PYP-like sensor domain (PAS domain)"/>
    <property type="match status" value="1"/>
</dbReference>
<dbReference type="CDD" id="cd01948">
    <property type="entry name" value="EAL"/>
    <property type="match status" value="1"/>
</dbReference>
<dbReference type="SMART" id="SM00091">
    <property type="entry name" value="PAS"/>
    <property type="match status" value="1"/>
</dbReference>
<dbReference type="SMART" id="SM00267">
    <property type="entry name" value="GGDEF"/>
    <property type="match status" value="1"/>
</dbReference>
<sequence>MTTPNAVLVLSQWATGDYFGEVLAGVTRELGRSGRRVVVAQTLDAGLMNDDAVEPPPFTGRYAWDHVDSVVSVSAAVPRAYLEAVRAAGKAVTLTSNRIPGFDAPVAMPDNAQGTRDAVRHLAEHGHTRIGFVGCLAQPDMVERYDAYVAAVEELGLVADPAHFYPVANNVEHGGAQAAAAFLASGDRPTGLMFATDRNALGFVPAVAAAGVAVPRDLAVVGFDNVEAGAFTSPTLTTVNQRFDSIGALAGRLLLDELRGGSPEPAGHAPPSQVVARASCGCAASDERPASARVSPAEALEALESRLNAVLVAGSPLVDARHAVQATLDALAAAVDHVVATGERPDHDRVTAVLGPLSAHVHRPEVLQRVDDALTRYVQERLAALDGPGTVRGLVEGIGSRASAVLWRIQAGLYVGRADELRNANQEQYEIGMGLLGHGTDDPGRLRWLARSHVRVGVLARWRDGRLVLEGVHDPDGLVRSARVGDAVRPEQFPPVELVEAADASRGEVTYLMPVRAGGTDWGTLAVVGPIDTSAGRDTYNHWAALLCAAFEQEQLTETLRTSEERYAMLARAMNEGLWEWDPHDGAMSFSDRCADLLGLDRAQGHPDAAGMQRLWFQGVHPDDAERFRTELLLVVDGTLPHAEIEYRFRGPSHTEHRWMLARAMPVTRGDGDGRARTILGSLTDIDDRKRLEEELRRNALYDAATGLPNRRMFLERLTASVDKWVRAEVPFAVVFLDLDRFKVVNDSLGHQVGDRLLREVSDRIRSVLRPQDTAARFGGDEFAVLLDAIDPEQVPRVARRIQNSLARPVEIDGHALWVTASLGIASSAVRYERAEDVLRDADTAMYHAKSHEPGTLSYFDAAMHDEAVHHVRLQAEVQQALDEQQFAVHYQPIVDLAAGHVHRFEALVRWAHPTRGLLGPGEFLPLMEETGLVVRLGRWILDDVCRQVAQWREQYDGPVNVSVNISDREFWHAGLVEHVLACLRRYRLDATCLTLEVTEGVIMRRPELAHHLMAQMHEAGLRLHIDDFGAGHSSLQTVHRYPVDALKIDRSFVSEILEGTQSRELVKAIIAMGSALGLEVIAEGIETLGQLAALREVGCASGQGFLFDRAVPGDRAGDLLGRSLVAEAEDAAPRRTSTTPARTDPRPSATRSPIVSASLT</sequence>
<comment type="caution">
    <text evidence="8">The sequence shown here is derived from an EMBL/GenBank/DDBJ whole genome shotgun (WGS) entry which is preliminary data.</text>
</comment>
<evidence type="ECO:0000259" key="6">
    <source>
        <dbReference type="PROSITE" id="PS50883"/>
    </source>
</evidence>
<dbReference type="InterPro" id="IPR043128">
    <property type="entry name" value="Rev_trsase/Diguanyl_cyclase"/>
</dbReference>
<dbReference type="AlphaFoldDB" id="A0A7W4YCC4"/>
<evidence type="ECO:0000256" key="3">
    <source>
        <dbReference type="ARBA" id="ARBA00023163"/>
    </source>
</evidence>
<dbReference type="RefSeq" id="WP_183297627.1">
    <property type="nucleotide sequence ID" value="NZ_JACHVX010000006.1"/>
</dbReference>
<accession>A0A7W4YCC4</accession>
<feature type="region of interest" description="Disordered" evidence="4">
    <location>
        <begin position="1129"/>
        <end position="1161"/>
    </location>
</feature>
<dbReference type="InterPro" id="IPR000700">
    <property type="entry name" value="PAS-assoc_C"/>
</dbReference>
<dbReference type="CDD" id="cd06267">
    <property type="entry name" value="PBP1_LacI_sugar_binding-like"/>
    <property type="match status" value="1"/>
</dbReference>
<dbReference type="InterPro" id="IPR000160">
    <property type="entry name" value="GGDEF_dom"/>
</dbReference>
<evidence type="ECO:0000256" key="1">
    <source>
        <dbReference type="ARBA" id="ARBA00023015"/>
    </source>
</evidence>
<dbReference type="Pfam" id="PF00990">
    <property type="entry name" value="GGDEF"/>
    <property type="match status" value="1"/>
</dbReference>
<dbReference type="InterPro" id="IPR046335">
    <property type="entry name" value="LacI/GalR-like_sensor"/>
</dbReference>
<keyword evidence="1" id="KW-0805">Transcription regulation</keyword>
<gene>
    <name evidence="8" type="ORF">FHR80_003801</name>
</gene>
<dbReference type="SMART" id="SM00086">
    <property type="entry name" value="PAC"/>
    <property type="match status" value="1"/>
</dbReference>